<dbReference type="eggNOG" id="KOG2218">
    <property type="taxonomic scope" value="Eukaryota"/>
</dbReference>
<dbReference type="Proteomes" id="UP000008141">
    <property type="component" value="Unassembled WGS sequence"/>
</dbReference>
<proteinExistence type="predicted"/>
<keyword evidence="1" id="KW-0175">Coiled coil</keyword>
<feature type="compositionally biased region" description="Gly residues" evidence="2">
    <location>
        <begin position="685"/>
        <end position="698"/>
    </location>
</feature>
<dbReference type="KEGG" id="cvr:CHLNCDRAFT_140664"/>
<evidence type="ECO:0000256" key="2">
    <source>
        <dbReference type="SAM" id="MobiDB-lite"/>
    </source>
</evidence>
<evidence type="ECO:0000313" key="4">
    <source>
        <dbReference type="Proteomes" id="UP000008141"/>
    </source>
</evidence>
<dbReference type="AlphaFoldDB" id="E1Z5X3"/>
<dbReference type="PANTHER" id="PTHR13520:SF0">
    <property type="entry name" value="RAD50-INTERACTING PROTEIN 1"/>
    <property type="match status" value="1"/>
</dbReference>
<feature type="compositionally biased region" description="Low complexity" evidence="2">
    <location>
        <begin position="9"/>
        <end position="18"/>
    </location>
</feature>
<dbReference type="PROSITE" id="PS51386">
    <property type="entry name" value="RINT1_TIP20"/>
    <property type="match status" value="1"/>
</dbReference>
<dbReference type="GO" id="GO:0070939">
    <property type="term" value="C:Dsl1/NZR complex"/>
    <property type="evidence" value="ECO:0007669"/>
    <property type="project" value="InterPro"/>
</dbReference>
<dbReference type="GO" id="GO:0006890">
    <property type="term" value="P:retrograde vesicle-mediated transport, Golgi to endoplasmic reticulum"/>
    <property type="evidence" value="ECO:0007669"/>
    <property type="project" value="InterPro"/>
</dbReference>
<dbReference type="GeneID" id="17357996"/>
<feature type="region of interest" description="Disordered" evidence="2">
    <location>
        <begin position="1"/>
        <end position="57"/>
    </location>
</feature>
<dbReference type="RefSeq" id="XP_005850931.1">
    <property type="nucleotide sequence ID" value="XM_005850869.1"/>
</dbReference>
<name>E1Z5X3_CHLVA</name>
<gene>
    <name evidence="3" type="ORF">CHLNCDRAFT_140664</name>
</gene>
<sequence>MAPSQPGSATAAAAAAAARTPQLASGGGAGGGHYRDPEGSSGDQYAEPNGGSNHAGAAADGAGHGYAGAAAGGYGEWAGQGLEAVPATDDASATAASAAQDGAEAYNPADYLQQLEAHLAGLQQQRSGLQQQLAQAAADAYQAMSQRLGTASTGVPLPAEPAALVDELAVLQSVRQYLQYVQELQALIRHVEKTARTLQQQVQQDGGAAAPGSASGTAFLQALSEAVDSFSTAMGYAIAVKQLADQGKVPTERLQQYASGLLGRVDAVQQSLRSLLSEGIQQRLAAAHWPPPLSVSAEGAAAAPAADDGRAWRGFAAGAGGQAAVAELQQLLVMLLTLQRASQHEQFSLLTEAGQEGPLLWPAEELAAPLAQRLRHHFASGLPTDRPDRPEWLFATALKAAQQCSPLAQELQPCVEAHGLQAWYSLPLEVARAVEVVGVNAVLGEHLLPQLVEAGDPALWLHLADEAMQFERRFAPVRGASLALPVDEEFLSAAHPGSTIELLFQRGEWREGWLGAELWDASRQLDAACDAYSAWQPAAQQLLAVTGQEEDLVPDTPRSRGGAAASRREFWPPVCAEQVASLVGGLVRRGGWVHGLDHKLRFMQAVPLAVLRAFRDRLSGLLQQAEQGMLGDTWLPRVGAAVNAAHYIEHHLREPQGVLLLAELQDSAAAAAAAAGATGAEDPAGDGGKAEGGAGGGARSLTTLVEREAAAFATLRKQWAYKLAKQAVDSWNKLLVPYKKDAAAFTAGFEEGVPPEQAAAAVAAVGPAAPSPAMLVAADSLQQLLRALAEQLDAVVFRDVWRSVALAVNYGLYNEVATEALFSAQASAACAGLGGAAQLDADLAAMAAIFGAYTGRPAAHFKESKEAVRLLTMPHGAAVQLLSALEAQPRGAKQLLAPHGVKQLNAEQAAVVLLQRLDVLTSRTGGSAVAAAGGGAGGGV</sequence>
<accession>E1Z5X3</accession>
<dbReference type="GO" id="GO:0060628">
    <property type="term" value="P:regulation of ER to Golgi vesicle-mediated transport"/>
    <property type="evidence" value="ECO:0007669"/>
    <property type="project" value="TreeGrafter"/>
</dbReference>
<dbReference type="OrthoDB" id="407410at2759"/>
<dbReference type="PANTHER" id="PTHR13520">
    <property type="entry name" value="RAD50-INTERACTING PROTEIN 1 RINT-1"/>
    <property type="match status" value="1"/>
</dbReference>
<dbReference type="EMBL" id="GL433837">
    <property type="protein sequence ID" value="EFN58829.1"/>
    <property type="molecule type" value="Genomic_DNA"/>
</dbReference>
<feature type="coiled-coil region" evidence="1">
    <location>
        <begin position="112"/>
        <end position="139"/>
    </location>
</feature>
<dbReference type="FunCoup" id="E1Z5X3">
    <property type="interactions" value="1851"/>
</dbReference>
<evidence type="ECO:0000313" key="3">
    <source>
        <dbReference type="EMBL" id="EFN58829.1"/>
    </source>
</evidence>
<reference evidence="3 4" key="1">
    <citation type="journal article" date="2010" name="Plant Cell">
        <title>The Chlorella variabilis NC64A genome reveals adaptation to photosymbiosis, coevolution with viruses, and cryptic sex.</title>
        <authorList>
            <person name="Blanc G."/>
            <person name="Duncan G."/>
            <person name="Agarkova I."/>
            <person name="Borodovsky M."/>
            <person name="Gurnon J."/>
            <person name="Kuo A."/>
            <person name="Lindquist E."/>
            <person name="Lucas S."/>
            <person name="Pangilinan J."/>
            <person name="Polle J."/>
            <person name="Salamov A."/>
            <person name="Terry A."/>
            <person name="Yamada T."/>
            <person name="Dunigan D.D."/>
            <person name="Grigoriev I.V."/>
            <person name="Claverie J.M."/>
            <person name="Van Etten J.L."/>
        </authorList>
    </citation>
    <scope>NUCLEOTIDE SEQUENCE [LARGE SCALE GENOMIC DNA]</scope>
    <source>
        <strain evidence="3 4">NC64A</strain>
    </source>
</reference>
<dbReference type="STRING" id="554065.E1Z5X3"/>
<protein>
    <submittedName>
        <fullName evidence="3">Uncharacterized protein</fullName>
    </submittedName>
</protein>
<dbReference type="InterPro" id="IPR007528">
    <property type="entry name" value="RINT1_Tip20"/>
</dbReference>
<keyword evidence="4" id="KW-1185">Reference proteome</keyword>
<evidence type="ECO:0000256" key="1">
    <source>
        <dbReference type="SAM" id="Coils"/>
    </source>
</evidence>
<dbReference type="GO" id="GO:0006888">
    <property type="term" value="P:endoplasmic reticulum to Golgi vesicle-mediated transport"/>
    <property type="evidence" value="ECO:0007669"/>
    <property type="project" value="InterPro"/>
</dbReference>
<dbReference type="OMA" id="SWVAQCA"/>
<dbReference type="InParanoid" id="E1Z5X3"/>
<dbReference type="Pfam" id="PF04437">
    <property type="entry name" value="RINT1_TIP1"/>
    <property type="match status" value="1"/>
</dbReference>
<organism evidence="4">
    <name type="scientific">Chlorella variabilis</name>
    <name type="common">Green alga</name>
    <dbReference type="NCBI Taxonomy" id="554065"/>
    <lineage>
        <taxon>Eukaryota</taxon>
        <taxon>Viridiplantae</taxon>
        <taxon>Chlorophyta</taxon>
        <taxon>core chlorophytes</taxon>
        <taxon>Trebouxiophyceae</taxon>
        <taxon>Chlorellales</taxon>
        <taxon>Chlorellaceae</taxon>
        <taxon>Chlorella clade</taxon>
        <taxon>Chlorella</taxon>
    </lineage>
</organism>
<feature type="region of interest" description="Disordered" evidence="2">
    <location>
        <begin position="678"/>
        <end position="698"/>
    </location>
</feature>